<dbReference type="AlphaFoldDB" id="A0A7Y9I2A7"/>
<gene>
    <name evidence="1" type="ORF">BKA15_000272</name>
</gene>
<comment type="caution">
    <text evidence="1">The sequence shown here is derived from an EMBL/GenBank/DDBJ whole genome shotgun (WGS) entry which is preliminary data.</text>
</comment>
<keyword evidence="2" id="KW-1185">Reference proteome</keyword>
<dbReference type="RefSeq" id="WP_174235354.1">
    <property type="nucleotide sequence ID" value="NZ_JACCBU010000001.1"/>
</dbReference>
<name>A0A7Y9I2A7_9ACTN</name>
<sequence>MRKAIPTTQPPAMQPFAKWNPTRGVWETSQLDLSGQSAPYSAIWPACGMTRNGSAYQRPLSALLIPGFASSSSPAAGALFRTPLATDSTGGGESLEQVRARRGTIALSHQIIDLALNGPAGLQSKSSEPEMLWFLIEDIFAAGDATPAPSPDGSM</sequence>
<organism evidence="1 2">
    <name type="scientific">Microlunatus parietis</name>
    <dbReference type="NCBI Taxonomy" id="682979"/>
    <lineage>
        <taxon>Bacteria</taxon>
        <taxon>Bacillati</taxon>
        <taxon>Actinomycetota</taxon>
        <taxon>Actinomycetes</taxon>
        <taxon>Propionibacteriales</taxon>
        <taxon>Propionibacteriaceae</taxon>
        <taxon>Microlunatus</taxon>
    </lineage>
</organism>
<evidence type="ECO:0000313" key="1">
    <source>
        <dbReference type="EMBL" id="NYE68943.1"/>
    </source>
</evidence>
<dbReference type="Proteomes" id="UP000569914">
    <property type="component" value="Unassembled WGS sequence"/>
</dbReference>
<proteinExistence type="predicted"/>
<reference evidence="1 2" key="1">
    <citation type="submission" date="2020-07" db="EMBL/GenBank/DDBJ databases">
        <title>Sequencing the genomes of 1000 actinobacteria strains.</title>
        <authorList>
            <person name="Klenk H.-P."/>
        </authorList>
    </citation>
    <scope>NUCLEOTIDE SEQUENCE [LARGE SCALE GENOMIC DNA]</scope>
    <source>
        <strain evidence="1 2">DSM 22083</strain>
    </source>
</reference>
<dbReference type="EMBL" id="JACCBU010000001">
    <property type="protein sequence ID" value="NYE68943.1"/>
    <property type="molecule type" value="Genomic_DNA"/>
</dbReference>
<evidence type="ECO:0000313" key="2">
    <source>
        <dbReference type="Proteomes" id="UP000569914"/>
    </source>
</evidence>
<protein>
    <submittedName>
        <fullName evidence="1">Uncharacterized protein</fullName>
    </submittedName>
</protein>
<accession>A0A7Y9I2A7</accession>